<dbReference type="SUPFAM" id="SSF57756">
    <property type="entry name" value="Retrovirus zinc finger-like domains"/>
    <property type="match status" value="2"/>
</dbReference>
<evidence type="ECO:0000256" key="1">
    <source>
        <dbReference type="PROSITE-ProRule" id="PRU00047"/>
    </source>
</evidence>
<evidence type="ECO:0000313" key="3">
    <source>
        <dbReference type="EMBL" id="GFA89732.1"/>
    </source>
</evidence>
<dbReference type="PROSITE" id="PS50158">
    <property type="entry name" value="ZF_CCHC"/>
    <property type="match status" value="2"/>
</dbReference>
<dbReference type="GO" id="GO:0008270">
    <property type="term" value="F:zinc ion binding"/>
    <property type="evidence" value="ECO:0007669"/>
    <property type="project" value="UniProtKB-KW"/>
</dbReference>
<gene>
    <name evidence="3" type="ORF">Tci_661704</name>
</gene>
<keyword evidence="1" id="KW-0862">Zinc</keyword>
<proteinExistence type="predicted"/>
<keyword evidence="1" id="KW-0479">Metal-binding</keyword>
<feature type="domain" description="CCHC-type" evidence="2">
    <location>
        <begin position="173"/>
        <end position="187"/>
    </location>
</feature>
<keyword evidence="1" id="KW-0863">Zinc-finger</keyword>
<accession>A0A699KDU3</accession>
<dbReference type="AlphaFoldDB" id="A0A699KDU3"/>
<dbReference type="GO" id="GO:0003676">
    <property type="term" value="F:nucleic acid binding"/>
    <property type="evidence" value="ECO:0007669"/>
    <property type="project" value="InterPro"/>
</dbReference>
<sequence>EVFLNRNETIMFDKSKVECYNCHKRGHFARECRALKSQDTKHKKDYACGNTYSAALVSCDGLSGYDWINTGQAVNTAYGFSTASTQINAAYSTNIDNLSDAVICSLFSCQPNSHQLVHEDLEQIYPDDMEKIYLRWQMAMVTMRARRFLKNIGRKLTINGNESIGFDKSKVECYNCHKMGHFARECRALRNQDNKQKES</sequence>
<dbReference type="InterPro" id="IPR051714">
    <property type="entry name" value="Znf_CCHC_NABP"/>
</dbReference>
<comment type="caution">
    <text evidence="3">The sequence shown here is derived from an EMBL/GenBank/DDBJ whole genome shotgun (WGS) entry which is preliminary data.</text>
</comment>
<evidence type="ECO:0000259" key="2">
    <source>
        <dbReference type="PROSITE" id="PS50158"/>
    </source>
</evidence>
<dbReference type="InterPro" id="IPR001878">
    <property type="entry name" value="Znf_CCHC"/>
</dbReference>
<dbReference type="PANTHER" id="PTHR23002">
    <property type="entry name" value="ZINC FINGER CCHC DOMAIN CONTAINING PROTEIN"/>
    <property type="match status" value="1"/>
</dbReference>
<dbReference type="SMART" id="SM00343">
    <property type="entry name" value="ZnF_C2HC"/>
    <property type="match status" value="2"/>
</dbReference>
<dbReference type="InterPro" id="IPR036875">
    <property type="entry name" value="Znf_CCHC_sf"/>
</dbReference>
<feature type="domain" description="CCHC-type" evidence="2">
    <location>
        <begin position="19"/>
        <end position="33"/>
    </location>
</feature>
<protein>
    <recommendedName>
        <fullName evidence="2">CCHC-type domain-containing protein</fullName>
    </recommendedName>
</protein>
<dbReference type="Pfam" id="PF00098">
    <property type="entry name" value="zf-CCHC"/>
    <property type="match status" value="2"/>
</dbReference>
<name>A0A699KDU3_TANCI</name>
<dbReference type="EMBL" id="BKCJ010509771">
    <property type="protein sequence ID" value="GFA89732.1"/>
    <property type="molecule type" value="Genomic_DNA"/>
</dbReference>
<organism evidence="3">
    <name type="scientific">Tanacetum cinerariifolium</name>
    <name type="common">Dalmatian daisy</name>
    <name type="synonym">Chrysanthemum cinerariifolium</name>
    <dbReference type="NCBI Taxonomy" id="118510"/>
    <lineage>
        <taxon>Eukaryota</taxon>
        <taxon>Viridiplantae</taxon>
        <taxon>Streptophyta</taxon>
        <taxon>Embryophyta</taxon>
        <taxon>Tracheophyta</taxon>
        <taxon>Spermatophyta</taxon>
        <taxon>Magnoliopsida</taxon>
        <taxon>eudicotyledons</taxon>
        <taxon>Gunneridae</taxon>
        <taxon>Pentapetalae</taxon>
        <taxon>asterids</taxon>
        <taxon>campanulids</taxon>
        <taxon>Asterales</taxon>
        <taxon>Asteraceae</taxon>
        <taxon>Asteroideae</taxon>
        <taxon>Anthemideae</taxon>
        <taxon>Anthemidinae</taxon>
        <taxon>Tanacetum</taxon>
    </lineage>
</organism>
<reference evidence="3" key="1">
    <citation type="journal article" date="2019" name="Sci. Rep.">
        <title>Draft genome of Tanacetum cinerariifolium, the natural source of mosquito coil.</title>
        <authorList>
            <person name="Yamashiro T."/>
            <person name="Shiraishi A."/>
            <person name="Satake H."/>
            <person name="Nakayama K."/>
        </authorList>
    </citation>
    <scope>NUCLEOTIDE SEQUENCE</scope>
</reference>
<feature type="non-terminal residue" evidence="3">
    <location>
        <position position="1"/>
    </location>
</feature>
<dbReference type="Gene3D" id="4.10.60.10">
    <property type="entry name" value="Zinc finger, CCHC-type"/>
    <property type="match status" value="2"/>
</dbReference>